<dbReference type="SUPFAM" id="SSF75625">
    <property type="entry name" value="YebC-like"/>
    <property type="match status" value="1"/>
</dbReference>
<dbReference type="PANTHER" id="PTHR12532">
    <property type="entry name" value="TRANSLATIONAL ACTIVATOR OF CYTOCHROME C OXIDASE 1"/>
    <property type="match status" value="1"/>
</dbReference>
<dbReference type="NCBIfam" id="TIGR01033">
    <property type="entry name" value="YebC/PmpR family DNA-binding transcriptional regulator"/>
    <property type="match status" value="1"/>
</dbReference>
<dbReference type="Pfam" id="PF01709">
    <property type="entry name" value="Transcrip_reg"/>
    <property type="match status" value="1"/>
</dbReference>
<evidence type="ECO:0000313" key="5">
    <source>
        <dbReference type="EMBL" id="ORZ00514.1"/>
    </source>
</evidence>
<reference evidence="5 6" key="1">
    <citation type="submission" date="2016-07" db="EMBL/GenBank/DDBJ databases">
        <title>Pervasive Adenine N6-methylation of Active Genes in Fungi.</title>
        <authorList>
            <consortium name="DOE Joint Genome Institute"/>
            <person name="Mondo S.J."/>
            <person name="Dannebaum R.O."/>
            <person name="Kuo R.C."/>
            <person name="Labutti K."/>
            <person name="Haridas S."/>
            <person name="Kuo A."/>
            <person name="Salamov A."/>
            <person name="Ahrendt S.R."/>
            <person name="Lipzen A."/>
            <person name="Sullivan W."/>
            <person name="Andreopoulos W.B."/>
            <person name="Clum A."/>
            <person name="Lindquist E."/>
            <person name="Daum C."/>
            <person name="Ramamoorthy G.K."/>
            <person name="Gryganskyi A."/>
            <person name="Culley D."/>
            <person name="Magnuson J.K."/>
            <person name="James T.Y."/>
            <person name="O'Malley M.A."/>
            <person name="Stajich J.E."/>
            <person name="Spatafora J.W."/>
            <person name="Visel A."/>
            <person name="Grigoriev I.V."/>
        </authorList>
    </citation>
    <scope>NUCLEOTIDE SEQUENCE [LARGE SCALE GENOMIC DNA]</scope>
    <source>
        <strain evidence="5 6">NRRL 2496</strain>
    </source>
</reference>
<feature type="domain" description="TACO1/YebC-like N-terminal" evidence="4">
    <location>
        <begin position="53"/>
        <end position="123"/>
    </location>
</feature>
<comment type="similarity">
    <text evidence="2">Belongs to the TACO1 family.</text>
</comment>
<dbReference type="InterPro" id="IPR049083">
    <property type="entry name" value="TACO1_YebC_N"/>
</dbReference>
<feature type="domain" description="TACO1/YebC-like second and third" evidence="3">
    <location>
        <begin position="131"/>
        <end position="286"/>
    </location>
</feature>
<comment type="caution">
    <text evidence="5">The sequence shown here is derived from an EMBL/GenBank/DDBJ whole genome shotgun (WGS) entry which is preliminary data.</text>
</comment>
<dbReference type="InterPro" id="IPR026564">
    <property type="entry name" value="Transcrip_reg_TACO1-like_dom3"/>
</dbReference>
<dbReference type="InterPro" id="IPR002876">
    <property type="entry name" value="Transcrip_reg_TACO1-like"/>
</dbReference>
<dbReference type="Gene3D" id="3.30.70.980">
    <property type="match status" value="2"/>
</dbReference>
<dbReference type="InterPro" id="IPR029072">
    <property type="entry name" value="YebC-like"/>
</dbReference>
<dbReference type="PANTHER" id="PTHR12532:SF0">
    <property type="entry name" value="TRANSLATIONAL ACTIVATOR OF CYTOCHROME C OXIDASE 1"/>
    <property type="match status" value="1"/>
</dbReference>
<evidence type="ECO:0000259" key="3">
    <source>
        <dbReference type="Pfam" id="PF01709"/>
    </source>
</evidence>
<sequence length="289" mass="31107">MFVPLFRSLRYSRTTTTAASATAAAVRSRSCLTLLAGSSRPFHNAPACYAGHNKWSKVKHTKGKLDAKKSKLFSKLSLEIASAVRAAGNADPTVNAKLAAALSRAKAANMPKDNIDSATKKGLDKDKSTLEDVVYECYGPGGMAMIIECVTDKPTRTVKEVKEVLGRVGGSVSSVGWLFDKKGKVVFAAGESGHSFDQMMDAAIEAGAEDIEEGEEEDLVEVVCDFTQLSTVARALSEQYDVRHMGPAYLPQSTLDITDNEVQELVEKCLDDMEALDDVVKVHSNVSLP</sequence>
<evidence type="ECO:0000259" key="4">
    <source>
        <dbReference type="Pfam" id="PF20772"/>
    </source>
</evidence>
<gene>
    <name evidence="5" type="ORF">BCR43DRAFT_560994</name>
</gene>
<dbReference type="Proteomes" id="UP000242180">
    <property type="component" value="Unassembled WGS sequence"/>
</dbReference>
<name>A0A1X2HMA1_SYNRA</name>
<keyword evidence="6" id="KW-1185">Reference proteome</keyword>
<dbReference type="Pfam" id="PF20772">
    <property type="entry name" value="TACO1_YebC_N"/>
    <property type="match status" value="1"/>
</dbReference>
<organism evidence="5 6">
    <name type="scientific">Syncephalastrum racemosum</name>
    <name type="common">Filamentous fungus</name>
    <dbReference type="NCBI Taxonomy" id="13706"/>
    <lineage>
        <taxon>Eukaryota</taxon>
        <taxon>Fungi</taxon>
        <taxon>Fungi incertae sedis</taxon>
        <taxon>Mucoromycota</taxon>
        <taxon>Mucoromycotina</taxon>
        <taxon>Mucoromycetes</taxon>
        <taxon>Mucorales</taxon>
        <taxon>Syncephalastraceae</taxon>
        <taxon>Syncephalastrum</taxon>
    </lineage>
</organism>
<dbReference type="EMBL" id="MCGN01000002">
    <property type="protein sequence ID" value="ORZ00514.1"/>
    <property type="molecule type" value="Genomic_DNA"/>
</dbReference>
<protein>
    <submittedName>
        <fullName evidence="5">Transcriptional regulator TACO1-like protein</fullName>
    </submittedName>
</protein>
<dbReference type="FunFam" id="1.10.10.200:FF:000002">
    <property type="entry name" value="Probable transcriptional regulatory protein CLM62_37755"/>
    <property type="match status" value="1"/>
</dbReference>
<dbReference type="Gene3D" id="1.10.10.200">
    <property type="match status" value="1"/>
</dbReference>
<dbReference type="InterPro" id="IPR017856">
    <property type="entry name" value="Integrase-like_N"/>
</dbReference>
<dbReference type="InterPro" id="IPR048300">
    <property type="entry name" value="TACO1_YebC-like_2nd/3rd_dom"/>
</dbReference>
<dbReference type="HAMAP" id="MF_00693">
    <property type="entry name" value="Transcrip_reg_TACO1"/>
    <property type="match status" value="1"/>
</dbReference>
<dbReference type="OMA" id="FGPGGCM"/>
<comment type="subcellular location">
    <subcellularLocation>
        <location evidence="1">Mitochondrion</location>
    </subcellularLocation>
</comment>
<dbReference type="FunCoup" id="A0A1X2HMA1">
    <property type="interactions" value="274"/>
</dbReference>
<evidence type="ECO:0000313" key="6">
    <source>
        <dbReference type="Proteomes" id="UP000242180"/>
    </source>
</evidence>
<accession>A0A1X2HMA1</accession>
<proteinExistence type="inferred from homology"/>
<dbReference type="AlphaFoldDB" id="A0A1X2HMA1"/>
<dbReference type="STRING" id="13706.A0A1X2HMA1"/>
<dbReference type="InParanoid" id="A0A1X2HMA1"/>
<evidence type="ECO:0000256" key="2">
    <source>
        <dbReference type="ARBA" id="ARBA00008724"/>
    </source>
</evidence>
<dbReference type="OrthoDB" id="2017544at2759"/>
<dbReference type="GO" id="GO:0005739">
    <property type="term" value="C:mitochondrion"/>
    <property type="evidence" value="ECO:0007669"/>
    <property type="project" value="UniProtKB-SubCell"/>
</dbReference>
<evidence type="ECO:0000256" key="1">
    <source>
        <dbReference type="ARBA" id="ARBA00004173"/>
    </source>
</evidence>